<dbReference type="AlphaFoldDB" id="A0A0A9XXU4"/>
<protein>
    <submittedName>
        <fullName evidence="1">Regulatory protein E2</fullName>
    </submittedName>
</protein>
<reference evidence="1" key="1">
    <citation type="journal article" date="2014" name="PLoS ONE">
        <title>Transcriptome-Based Identification of ABC Transporters in the Western Tarnished Plant Bug Lygus hesperus.</title>
        <authorList>
            <person name="Hull J.J."/>
            <person name="Chaney K."/>
            <person name="Geib S.M."/>
            <person name="Fabrick J.A."/>
            <person name="Brent C.S."/>
            <person name="Walsh D."/>
            <person name="Lavine L.C."/>
        </authorList>
    </citation>
    <scope>NUCLEOTIDE SEQUENCE</scope>
</reference>
<gene>
    <name evidence="1" type="primary">E2</name>
    <name evidence="1" type="ORF">CM83_98672</name>
</gene>
<accession>A0A0A9XXU4</accession>
<proteinExistence type="predicted"/>
<dbReference type="EMBL" id="GBRD01007744">
    <property type="protein sequence ID" value="JAG58077.1"/>
    <property type="molecule type" value="Transcribed_RNA"/>
</dbReference>
<sequence length="108" mass="12693">IEKRENFLADTLDIYFFHNRLIQIASVQYMDRDSSLVTSDGLRRRKHYPVGEMLEKQVFSETPSKPREPRMDLCLESFEFSPHGVVLLAKEWIKIIFGGEKDDHATYD</sequence>
<name>A0A0A9XXU4_LYGHE</name>
<evidence type="ECO:0000313" key="2">
    <source>
        <dbReference type="EMBL" id="JAG58077.1"/>
    </source>
</evidence>
<organism evidence="1">
    <name type="scientific">Lygus hesperus</name>
    <name type="common">Western plant bug</name>
    <dbReference type="NCBI Taxonomy" id="30085"/>
    <lineage>
        <taxon>Eukaryota</taxon>
        <taxon>Metazoa</taxon>
        <taxon>Ecdysozoa</taxon>
        <taxon>Arthropoda</taxon>
        <taxon>Hexapoda</taxon>
        <taxon>Insecta</taxon>
        <taxon>Pterygota</taxon>
        <taxon>Neoptera</taxon>
        <taxon>Paraneoptera</taxon>
        <taxon>Hemiptera</taxon>
        <taxon>Heteroptera</taxon>
        <taxon>Panheteroptera</taxon>
        <taxon>Cimicomorpha</taxon>
        <taxon>Miridae</taxon>
        <taxon>Mirini</taxon>
        <taxon>Lygus</taxon>
    </lineage>
</organism>
<evidence type="ECO:0000313" key="1">
    <source>
        <dbReference type="EMBL" id="JAG24216.1"/>
    </source>
</evidence>
<feature type="non-terminal residue" evidence="1">
    <location>
        <position position="1"/>
    </location>
</feature>
<reference evidence="2" key="3">
    <citation type="submission" date="2014-09" db="EMBL/GenBank/DDBJ databases">
        <authorList>
            <person name="Magalhaes I.L.F."/>
            <person name="Oliveira U."/>
            <person name="Santos F.R."/>
            <person name="Vidigal T.H.D.A."/>
            <person name="Brescovit A.D."/>
            <person name="Santos A.J."/>
        </authorList>
    </citation>
    <scope>NUCLEOTIDE SEQUENCE</scope>
</reference>
<dbReference type="EMBL" id="GBHO01019388">
    <property type="protein sequence ID" value="JAG24216.1"/>
    <property type="molecule type" value="Transcribed_RNA"/>
</dbReference>
<reference evidence="1" key="2">
    <citation type="submission" date="2014-07" db="EMBL/GenBank/DDBJ databases">
        <authorList>
            <person name="Hull J."/>
        </authorList>
    </citation>
    <scope>NUCLEOTIDE SEQUENCE</scope>
</reference>